<keyword evidence="1" id="KW-1133">Transmembrane helix</keyword>
<feature type="transmembrane region" description="Helical" evidence="1">
    <location>
        <begin position="12"/>
        <end position="32"/>
    </location>
</feature>
<evidence type="ECO:0000313" key="3">
    <source>
        <dbReference type="Proteomes" id="UP000427906"/>
    </source>
</evidence>
<proteinExistence type="predicted"/>
<feature type="transmembrane region" description="Helical" evidence="1">
    <location>
        <begin position="38"/>
        <end position="59"/>
    </location>
</feature>
<evidence type="ECO:0000313" key="2">
    <source>
        <dbReference type="EMBL" id="BBO68581.1"/>
    </source>
</evidence>
<feature type="transmembrane region" description="Helical" evidence="1">
    <location>
        <begin position="90"/>
        <end position="108"/>
    </location>
</feature>
<evidence type="ECO:0000256" key="1">
    <source>
        <dbReference type="SAM" id="Phobius"/>
    </source>
</evidence>
<dbReference type="KEGG" id="dalk:DSCA_25110"/>
<dbReference type="RefSeq" id="WP_155316726.1">
    <property type="nucleotide sequence ID" value="NZ_AP021874.1"/>
</dbReference>
<keyword evidence="1" id="KW-0472">Membrane</keyword>
<organism evidence="2 3">
    <name type="scientific">Desulfosarcina alkanivorans</name>
    <dbReference type="NCBI Taxonomy" id="571177"/>
    <lineage>
        <taxon>Bacteria</taxon>
        <taxon>Pseudomonadati</taxon>
        <taxon>Thermodesulfobacteriota</taxon>
        <taxon>Desulfobacteria</taxon>
        <taxon>Desulfobacterales</taxon>
        <taxon>Desulfosarcinaceae</taxon>
        <taxon>Desulfosarcina</taxon>
    </lineage>
</organism>
<sequence length="144" mass="16057">MYKFCAETFAIAFVYSLSLLAIHIVITGVFRFTIQDSLIILIPVFLVSFPAVIYGYYIGVRRYYAISKKSPNSTKAETTNKTFLKTVKSFATISLIIIPTFIGLYLIIIEKSFFIGIVVSTLGAISSIPVSKKIYESLIQKGMS</sequence>
<reference evidence="2 3" key="1">
    <citation type="submission" date="2019-11" db="EMBL/GenBank/DDBJ databases">
        <title>Comparative genomics of hydrocarbon-degrading Desulfosarcina strains.</title>
        <authorList>
            <person name="Watanabe M."/>
            <person name="Kojima H."/>
            <person name="Fukui M."/>
        </authorList>
    </citation>
    <scope>NUCLEOTIDE SEQUENCE [LARGE SCALE GENOMIC DNA]</scope>
    <source>
        <strain evidence="2 3">PL12</strain>
    </source>
</reference>
<dbReference type="EMBL" id="AP021874">
    <property type="protein sequence ID" value="BBO68581.1"/>
    <property type="molecule type" value="Genomic_DNA"/>
</dbReference>
<accession>A0A5K7YNT8</accession>
<name>A0A5K7YNT8_9BACT</name>
<keyword evidence="1" id="KW-0812">Transmembrane</keyword>
<dbReference type="Proteomes" id="UP000427906">
    <property type="component" value="Chromosome"/>
</dbReference>
<dbReference type="AlphaFoldDB" id="A0A5K7YNT8"/>
<gene>
    <name evidence="2" type="ORF">DSCA_25110</name>
</gene>
<keyword evidence="3" id="KW-1185">Reference proteome</keyword>
<protein>
    <submittedName>
        <fullName evidence="2">Uncharacterized protein</fullName>
    </submittedName>
</protein>
<feature type="transmembrane region" description="Helical" evidence="1">
    <location>
        <begin position="114"/>
        <end position="131"/>
    </location>
</feature>